<protein>
    <submittedName>
        <fullName evidence="1">Uncharacterized protein</fullName>
    </submittedName>
</protein>
<name>A0A444X941_ARAHY</name>
<sequence length="108" mass="11755">MVRPEKRFSKTGTLALQALQSPLFLLTPHSPIPLLSLPPPPFFPPSSSRRVPILRPPSHLVTPPYVASLSSAGAVPSLFQNLGLNKGELNEEDELSDICMKDQLITSN</sequence>
<evidence type="ECO:0000313" key="1">
    <source>
        <dbReference type="EMBL" id="RYQ86217.1"/>
    </source>
</evidence>
<accession>A0A444X941</accession>
<proteinExistence type="predicted"/>
<dbReference type="AlphaFoldDB" id="A0A444X941"/>
<dbReference type="Proteomes" id="UP000289738">
    <property type="component" value="Chromosome B10"/>
</dbReference>
<dbReference type="EMBL" id="SDMP01000020">
    <property type="protein sequence ID" value="RYQ86217.1"/>
    <property type="molecule type" value="Genomic_DNA"/>
</dbReference>
<keyword evidence="2" id="KW-1185">Reference proteome</keyword>
<gene>
    <name evidence="1" type="ORF">Ahy_B10g105907</name>
</gene>
<reference evidence="1 2" key="1">
    <citation type="submission" date="2019-01" db="EMBL/GenBank/DDBJ databases">
        <title>Sequencing of cultivated peanut Arachis hypogaea provides insights into genome evolution and oil improvement.</title>
        <authorList>
            <person name="Chen X."/>
        </authorList>
    </citation>
    <scope>NUCLEOTIDE SEQUENCE [LARGE SCALE GENOMIC DNA]</scope>
    <source>
        <strain evidence="2">cv. Fuhuasheng</strain>
        <tissue evidence="1">Leaves</tissue>
    </source>
</reference>
<organism evidence="1 2">
    <name type="scientific">Arachis hypogaea</name>
    <name type="common">Peanut</name>
    <dbReference type="NCBI Taxonomy" id="3818"/>
    <lineage>
        <taxon>Eukaryota</taxon>
        <taxon>Viridiplantae</taxon>
        <taxon>Streptophyta</taxon>
        <taxon>Embryophyta</taxon>
        <taxon>Tracheophyta</taxon>
        <taxon>Spermatophyta</taxon>
        <taxon>Magnoliopsida</taxon>
        <taxon>eudicotyledons</taxon>
        <taxon>Gunneridae</taxon>
        <taxon>Pentapetalae</taxon>
        <taxon>rosids</taxon>
        <taxon>fabids</taxon>
        <taxon>Fabales</taxon>
        <taxon>Fabaceae</taxon>
        <taxon>Papilionoideae</taxon>
        <taxon>50 kb inversion clade</taxon>
        <taxon>dalbergioids sensu lato</taxon>
        <taxon>Dalbergieae</taxon>
        <taxon>Pterocarpus clade</taxon>
        <taxon>Arachis</taxon>
    </lineage>
</organism>
<evidence type="ECO:0000313" key="2">
    <source>
        <dbReference type="Proteomes" id="UP000289738"/>
    </source>
</evidence>
<comment type="caution">
    <text evidence="1">The sequence shown here is derived from an EMBL/GenBank/DDBJ whole genome shotgun (WGS) entry which is preliminary data.</text>
</comment>